<gene>
    <name evidence="13" type="primary">aceF</name>
    <name evidence="13" type="ORF">EZI54_02350</name>
</gene>
<feature type="compositionally biased region" description="Low complexity" evidence="10">
    <location>
        <begin position="194"/>
        <end position="219"/>
    </location>
</feature>
<dbReference type="PANTHER" id="PTHR43178">
    <property type="entry name" value="DIHYDROLIPOAMIDE ACETYLTRANSFERASE COMPONENT OF PYRUVATE DEHYDROGENASE COMPLEX"/>
    <property type="match status" value="1"/>
</dbReference>
<comment type="cofactor">
    <cofactor evidence="9">
        <name>(R)-lipoate</name>
        <dbReference type="ChEBI" id="CHEBI:83088"/>
    </cofactor>
    <text evidence="9">Binds 3 lipoyl cofactors covalently.</text>
</comment>
<proteinExistence type="inferred from homology"/>
<keyword evidence="3 9" id="KW-0808">Transferase</keyword>
<dbReference type="PROSITE" id="PS51826">
    <property type="entry name" value="PSBD"/>
    <property type="match status" value="1"/>
</dbReference>
<dbReference type="Pfam" id="PF00198">
    <property type="entry name" value="2-oxoacid_dh"/>
    <property type="match status" value="1"/>
</dbReference>
<dbReference type="SUPFAM" id="SSF51230">
    <property type="entry name" value="Single hybrid motif"/>
    <property type="match status" value="3"/>
</dbReference>
<dbReference type="EC" id="2.3.1.12" evidence="9"/>
<dbReference type="Gene3D" id="2.40.50.100">
    <property type="match status" value="3"/>
</dbReference>
<feature type="domain" description="Peripheral subunit-binding (PSBD)" evidence="12">
    <location>
        <begin position="345"/>
        <end position="382"/>
    </location>
</feature>
<dbReference type="GO" id="GO:0004742">
    <property type="term" value="F:dihydrolipoyllysine-residue acetyltransferase activity"/>
    <property type="evidence" value="ECO:0007669"/>
    <property type="project" value="UniProtKB-EC"/>
</dbReference>
<sequence>MAEDIRVPDLGGSDSVEVIEISVNVGDSVAEEDPILVLESDKATVELPAPKAGKITALNVSVGDRISEGDVVGQLEAGEGGDADDASDAAAPVEEKAPEAAAPAAEQPASGGVQDIKVPDLGGADSVEVIEISVSAGDSVEEEAPILVVESDKATVELPAPAAGTIKSISVKVGDRISEGDVVGQMEVSGGGAPAQSAPAAEAEKPAQASQPESAPAASGGVEDIKVPDLGGSASVEVIEISVSAGDQVAEEDPILVVESDKATVELPSPSAGTIKSISVKVGDSISEGDVVGQIEVSGGSTAQSAPAPSSSPESAPAPAAAKPTASPAPKPSGEPAAQPSKRVHAGPAVRRLARELGADLGRIQGSGPKNRILKEDVEAYVKRALSQVQEGGAPAAAGGAGLPAVKLPDFSQFGNIERVGMSRLMKLTADSMQRSWLNVPHVTQFEEADITEMEDFRKSMKKEGEKRGVKLTPMAFLLKICAKALEAHPNFNVSLDMEKKEIIQKRYIHIGIAVDTPDGLVVPVIRDVDRKGLWELAEECQVMAQKARDKKLGPKDMQGACFTITSLGGIGGTAFTPIVNTPEVAILGVSRSKMAPVWDGAAFQPRLMLPLSLSYDHRAINGADAARFTNTLRAGLEDLRQLLL</sequence>
<keyword evidence="6 9" id="KW-0012">Acyltransferase</keyword>
<dbReference type="InterPro" id="IPR023213">
    <property type="entry name" value="CAT-like_dom_sf"/>
</dbReference>
<comment type="similarity">
    <text evidence="1 9">Belongs to the 2-oxoacid dehydrogenase family.</text>
</comment>
<dbReference type="InterPro" id="IPR011053">
    <property type="entry name" value="Single_hybrid_motif"/>
</dbReference>
<evidence type="ECO:0000256" key="8">
    <source>
        <dbReference type="ARBA" id="ARBA00048370"/>
    </source>
</evidence>
<dbReference type="InterPro" id="IPR000089">
    <property type="entry name" value="Biotin_lipoyl"/>
</dbReference>
<reference evidence="13 14" key="1">
    <citation type="submission" date="2019-02" db="EMBL/GenBank/DDBJ databases">
        <title>Marinobacter halodurans sp. nov., a marine bacterium isolated from sea tidal flat.</title>
        <authorList>
            <person name="Yoo Y."/>
            <person name="Lee D.W."/>
            <person name="Kim B.S."/>
            <person name="Kim J.-J."/>
        </authorList>
    </citation>
    <scope>NUCLEOTIDE SEQUENCE [LARGE SCALE GENOMIC DNA]</scope>
    <source>
        <strain evidence="13 14">YJ-S3-2</strain>
    </source>
</reference>
<dbReference type="InterPro" id="IPR006256">
    <property type="entry name" value="AcTrfase_Pyrv_DH_cplx"/>
</dbReference>
<comment type="function">
    <text evidence="7">The pyruvate dehydrogenase complex catalyzes the overall conversion of pyruvate to acetyl-CoA and CO(2). It contains multiple copies of three enzymatic components: pyruvate dehydrogenase (E1), dihydrolipoamide acetyltransferase (E2) and lipoamide dehydrogenase (E3).</text>
</comment>
<dbReference type="InterPro" id="IPR050743">
    <property type="entry name" value="2-oxoacid_DH_E2_comp"/>
</dbReference>
<dbReference type="Pfam" id="PF02817">
    <property type="entry name" value="E3_binding"/>
    <property type="match status" value="1"/>
</dbReference>
<dbReference type="EMBL" id="SJDL01000002">
    <property type="protein sequence ID" value="TBW59172.1"/>
    <property type="molecule type" value="Genomic_DNA"/>
</dbReference>
<evidence type="ECO:0000256" key="9">
    <source>
        <dbReference type="RuleBase" id="RU361137"/>
    </source>
</evidence>
<evidence type="ECO:0000256" key="6">
    <source>
        <dbReference type="ARBA" id="ARBA00023315"/>
    </source>
</evidence>
<comment type="subunit">
    <text evidence="2 9">Forms a 24-polypeptide structural core with octahedral symmetry.</text>
</comment>
<dbReference type="SUPFAM" id="SSF52777">
    <property type="entry name" value="CoA-dependent acyltransferases"/>
    <property type="match status" value="1"/>
</dbReference>
<dbReference type="NCBIfam" id="TIGR01348">
    <property type="entry name" value="PDHac_trf_long"/>
    <property type="match status" value="1"/>
</dbReference>
<dbReference type="RefSeq" id="WP_131478627.1">
    <property type="nucleotide sequence ID" value="NZ_SJDL01000002.1"/>
</dbReference>
<evidence type="ECO:0000259" key="12">
    <source>
        <dbReference type="PROSITE" id="PS51826"/>
    </source>
</evidence>
<accession>A0ABY1ZSA8</accession>
<dbReference type="Pfam" id="PF00364">
    <property type="entry name" value="Biotin_lipoyl"/>
    <property type="match status" value="3"/>
</dbReference>
<dbReference type="PROSITE" id="PS00189">
    <property type="entry name" value="LIPOYL"/>
    <property type="match status" value="3"/>
</dbReference>
<protein>
    <recommendedName>
        <fullName evidence="9">Acetyltransferase component of pyruvate dehydrogenase complex</fullName>
        <ecNumber evidence="9">2.3.1.12</ecNumber>
    </recommendedName>
</protein>
<dbReference type="PROSITE" id="PS50968">
    <property type="entry name" value="BIOTINYL_LIPOYL"/>
    <property type="match status" value="3"/>
</dbReference>
<evidence type="ECO:0000256" key="4">
    <source>
        <dbReference type="ARBA" id="ARBA00022737"/>
    </source>
</evidence>
<dbReference type="InterPro" id="IPR003016">
    <property type="entry name" value="2-oxoA_DH_lipoyl-BS"/>
</dbReference>
<feature type="region of interest" description="Disordered" evidence="10">
    <location>
        <begin position="299"/>
        <end position="347"/>
    </location>
</feature>
<dbReference type="NCBIfam" id="NF008814">
    <property type="entry name" value="PRK11854.1"/>
    <property type="match status" value="1"/>
</dbReference>
<dbReference type="InterPro" id="IPR004167">
    <property type="entry name" value="PSBD"/>
</dbReference>
<dbReference type="Proteomes" id="UP000313645">
    <property type="component" value="Unassembled WGS sequence"/>
</dbReference>
<feature type="domain" description="Lipoyl-binding" evidence="11">
    <location>
        <begin position="222"/>
        <end position="296"/>
    </location>
</feature>
<evidence type="ECO:0000313" key="13">
    <source>
        <dbReference type="EMBL" id="TBW59172.1"/>
    </source>
</evidence>
<name>A0ABY1ZSA8_9GAMM</name>
<dbReference type="PANTHER" id="PTHR43178:SF2">
    <property type="entry name" value="DIHYDROLIPOYLLYSINE-RESIDUE ACETYLTRANSFERASE COMPONENT OF PYRUVATE DEHYDROGENASE COMPLEX"/>
    <property type="match status" value="1"/>
</dbReference>
<feature type="compositionally biased region" description="Low complexity" evidence="10">
    <location>
        <begin position="99"/>
        <end position="109"/>
    </location>
</feature>
<feature type="domain" description="Lipoyl-binding" evidence="11">
    <location>
        <begin position="2"/>
        <end position="76"/>
    </location>
</feature>
<evidence type="ECO:0000259" key="11">
    <source>
        <dbReference type="PROSITE" id="PS50968"/>
    </source>
</evidence>
<feature type="domain" description="Lipoyl-binding" evidence="11">
    <location>
        <begin position="113"/>
        <end position="187"/>
    </location>
</feature>
<keyword evidence="4" id="KW-0677">Repeat</keyword>
<dbReference type="InterPro" id="IPR036625">
    <property type="entry name" value="E3-bd_dom_sf"/>
</dbReference>
<organism evidence="13 14">
    <name type="scientific">Marinobacter halodurans</name>
    <dbReference type="NCBI Taxonomy" id="2528979"/>
    <lineage>
        <taxon>Bacteria</taxon>
        <taxon>Pseudomonadati</taxon>
        <taxon>Pseudomonadota</taxon>
        <taxon>Gammaproteobacteria</taxon>
        <taxon>Pseudomonadales</taxon>
        <taxon>Marinobacteraceae</taxon>
        <taxon>Marinobacter</taxon>
    </lineage>
</organism>
<comment type="catalytic activity">
    <reaction evidence="8 9">
        <text>N(6)-[(R)-dihydrolipoyl]-L-lysyl-[protein] + acetyl-CoA = N(6)-[(R)-S(8)-acetyldihydrolipoyl]-L-lysyl-[protein] + CoA</text>
        <dbReference type="Rhea" id="RHEA:17017"/>
        <dbReference type="Rhea" id="RHEA-COMP:10475"/>
        <dbReference type="Rhea" id="RHEA-COMP:10478"/>
        <dbReference type="ChEBI" id="CHEBI:57287"/>
        <dbReference type="ChEBI" id="CHEBI:57288"/>
        <dbReference type="ChEBI" id="CHEBI:83100"/>
        <dbReference type="ChEBI" id="CHEBI:83111"/>
        <dbReference type="EC" id="2.3.1.12"/>
    </reaction>
</comment>
<feature type="compositionally biased region" description="Low complexity" evidence="10">
    <location>
        <begin position="299"/>
        <end position="326"/>
    </location>
</feature>
<evidence type="ECO:0000313" key="14">
    <source>
        <dbReference type="Proteomes" id="UP000313645"/>
    </source>
</evidence>
<dbReference type="Gene3D" id="3.30.559.10">
    <property type="entry name" value="Chloramphenicol acetyltransferase-like domain"/>
    <property type="match status" value="1"/>
</dbReference>
<evidence type="ECO:0000256" key="5">
    <source>
        <dbReference type="ARBA" id="ARBA00022823"/>
    </source>
</evidence>
<dbReference type="CDD" id="cd06849">
    <property type="entry name" value="lipoyl_domain"/>
    <property type="match status" value="3"/>
</dbReference>
<feature type="region of interest" description="Disordered" evidence="10">
    <location>
        <begin position="185"/>
        <end position="229"/>
    </location>
</feature>
<evidence type="ECO:0000256" key="10">
    <source>
        <dbReference type="SAM" id="MobiDB-lite"/>
    </source>
</evidence>
<evidence type="ECO:0000256" key="2">
    <source>
        <dbReference type="ARBA" id="ARBA00011484"/>
    </source>
</evidence>
<dbReference type="SUPFAM" id="SSF47005">
    <property type="entry name" value="Peripheral subunit-binding domain of 2-oxo acid dehydrogenase complex"/>
    <property type="match status" value="1"/>
</dbReference>
<evidence type="ECO:0000256" key="1">
    <source>
        <dbReference type="ARBA" id="ARBA00007317"/>
    </source>
</evidence>
<comment type="caution">
    <text evidence="13">The sequence shown here is derived from an EMBL/GenBank/DDBJ whole genome shotgun (WGS) entry which is preliminary data.</text>
</comment>
<feature type="region of interest" description="Disordered" evidence="10">
    <location>
        <begin position="70"/>
        <end position="120"/>
    </location>
</feature>
<keyword evidence="14" id="KW-1185">Reference proteome</keyword>
<dbReference type="InterPro" id="IPR001078">
    <property type="entry name" value="2-oxoacid_DH_actylTfrase"/>
</dbReference>
<evidence type="ECO:0000256" key="3">
    <source>
        <dbReference type="ARBA" id="ARBA00022679"/>
    </source>
</evidence>
<evidence type="ECO:0000256" key="7">
    <source>
        <dbReference type="ARBA" id="ARBA00025211"/>
    </source>
</evidence>
<keyword evidence="5 9" id="KW-0450">Lipoyl</keyword>
<dbReference type="Gene3D" id="4.10.320.10">
    <property type="entry name" value="E3-binding domain"/>
    <property type="match status" value="1"/>
</dbReference>